<protein>
    <submittedName>
        <fullName evidence="1">Uncharacterized protein</fullName>
    </submittedName>
</protein>
<proteinExistence type="predicted"/>
<name>A0ABP0U6N4_9BRYO</name>
<dbReference type="Proteomes" id="UP001497512">
    <property type="component" value="Chromosome 19"/>
</dbReference>
<accession>A0ABP0U6N4</accession>
<evidence type="ECO:0000313" key="1">
    <source>
        <dbReference type="EMBL" id="CAK9213453.1"/>
    </source>
</evidence>
<organism evidence="1 2">
    <name type="scientific">Sphagnum troendelagicum</name>
    <dbReference type="NCBI Taxonomy" id="128251"/>
    <lineage>
        <taxon>Eukaryota</taxon>
        <taxon>Viridiplantae</taxon>
        <taxon>Streptophyta</taxon>
        <taxon>Embryophyta</taxon>
        <taxon>Bryophyta</taxon>
        <taxon>Sphagnophytina</taxon>
        <taxon>Sphagnopsida</taxon>
        <taxon>Sphagnales</taxon>
        <taxon>Sphagnaceae</taxon>
        <taxon>Sphagnum</taxon>
    </lineage>
</organism>
<gene>
    <name evidence="1" type="ORF">CSSPTR1EN2_LOCUS11744</name>
</gene>
<dbReference type="EMBL" id="OZ019911">
    <property type="protein sequence ID" value="CAK9213453.1"/>
    <property type="molecule type" value="Genomic_DNA"/>
</dbReference>
<evidence type="ECO:0000313" key="2">
    <source>
        <dbReference type="Proteomes" id="UP001497512"/>
    </source>
</evidence>
<keyword evidence="2" id="KW-1185">Reference proteome</keyword>
<sequence length="173" mass="19362">MGRKRVLALGPALSRMRSISADHNNPYEKIINGGHDLQQQQLLLLPGGVAAAAGSTTTTTTTKWWSGYWKRNKPTKSKLKKLGNKKKKKKQQPGSGCRLRFKVSRLRIRLLISPLLLLKKLRDSYVRMMLALERNCSDYGTGALAMSCGSYPGIHPMYPFPISNSRNMTQAFV</sequence>
<reference evidence="1" key="1">
    <citation type="submission" date="2024-02" db="EMBL/GenBank/DDBJ databases">
        <authorList>
            <consortium name="ELIXIR-Norway"/>
            <consortium name="Elixir Norway"/>
        </authorList>
    </citation>
    <scope>NUCLEOTIDE SEQUENCE</scope>
</reference>